<keyword evidence="3" id="KW-1133">Transmembrane helix</keyword>
<comment type="subcellular location">
    <subcellularLocation>
        <location evidence="1">Membrane</location>
        <topology evidence="1">Single-pass membrane protein</topology>
    </subcellularLocation>
</comment>
<accession>A0A1D1XW98</accession>
<evidence type="ECO:0000256" key="2">
    <source>
        <dbReference type="ARBA" id="ARBA00022692"/>
    </source>
</evidence>
<organism evidence="6">
    <name type="scientific">Anthurium amnicola</name>
    <dbReference type="NCBI Taxonomy" id="1678845"/>
    <lineage>
        <taxon>Eukaryota</taxon>
        <taxon>Viridiplantae</taxon>
        <taxon>Streptophyta</taxon>
        <taxon>Embryophyta</taxon>
        <taxon>Tracheophyta</taxon>
        <taxon>Spermatophyta</taxon>
        <taxon>Magnoliopsida</taxon>
        <taxon>Liliopsida</taxon>
        <taxon>Araceae</taxon>
        <taxon>Pothoideae</taxon>
        <taxon>Potheae</taxon>
        <taxon>Anthurium</taxon>
    </lineage>
</organism>
<dbReference type="AlphaFoldDB" id="A0A1D1XW98"/>
<protein>
    <submittedName>
        <fullName evidence="6">Protein BPS1, chloroplastic</fullName>
    </submittedName>
</protein>
<proteinExistence type="inferred from homology"/>
<reference evidence="6" key="1">
    <citation type="submission" date="2015-07" db="EMBL/GenBank/DDBJ databases">
        <title>Transcriptome Assembly of Anthurium amnicola.</title>
        <authorList>
            <person name="Suzuki J."/>
        </authorList>
    </citation>
    <scope>NUCLEOTIDE SEQUENCE</scope>
</reference>
<dbReference type="GO" id="GO:0016020">
    <property type="term" value="C:membrane"/>
    <property type="evidence" value="ECO:0007669"/>
    <property type="project" value="UniProtKB-SubCell"/>
</dbReference>
<dbReference type="EMBL" id="GDJX01021278">
    <property type="protein sequence ID" value="JAT46658.1"/>
    <property type="molecule type" value="Transcribed_RNA"/>
</dbReference>
<keyword evidence="4" id="KW-0472">Membrane</keyword>
<sequence length="378" mass="42919">MSRPHDGHRLFFPFGNPFRMILPRGSSLSPKLKSILNSFEETLADRFKKLKPKDEAEIVSLSWMRYAMESLSETHKDIKILITDLQFPVSYWDGQWMDMYLDNSVKLLDLCISFSSEISRLDQGQLLLQYALHVMSLTSDFPSAEQLKRVHSSLNDWLQQISSSSSKLGNSCFILQELVRSLCFTKVKNSAKGKILMRAMYGVKLHTIFVCSVFSAAFMSSNPRLDLEVSDKVPWAESFTDLQTYVNGEIRSRISSGRPMILRELEAVSYCVENLHALIGGTAQIDVESFQKENGIDHVEDESLQNCNDRKERNRIEELQVWVAKLGDSAEKVANGLDLLSKQVGDFFQIVLSGRDALLSNLRVSDVMEGNDVDKDRL</sequence>
<dbReference type="PANTHER" id="PTHR31509">
    <property type="entry name" value="BPS1-LIKE PROTEIN"/>
    <property type="match status" value="1"/>
</dbReference>
<name>A0A1D1XW98_9ARAE</name>
<evidence type="ECO:0000313" key="6">
    <source>
        <dbReference type="EMBL" id="JAT46658.1"/>
    </source>
</evidence>
<keyword evidence="2" id="KW-0812">Transmembrane</keyword>
<dbReference type="InterPro" id="IPR008511">
    <property type="entry name" value="ROH1-like"/>
</dbReference>
<evidence type="ECO:0000256" key="5">
    <source>
        <dbReference type="ARBA" id="ARBA00035114"/>
    </source>
</evidence>
<comment type="similarity">
    <text evidence="5">Belongs to the ROH1 family.</text>
</comment>
<evidence type="ECO:0000256" key="1">
    <source>
        <dbReference type="ARBA" id="ARBA00004167"/>
    </source>
</evidence>
<evidence type="ECO:0000256" key="3">
    <source>
        <dbReference type="ARBA" id="ARBA00022989"/>
    </source>
</evidence>
<evidence type="ECO:0000256" key="4">
    <source>
        <dbReference type="ARBA" id="ARBA00023136"/>
    </source>
</evidence>
<gene>
    <name evidence="6" type="primary">BPS1_3</name>
    <name evidence="6" type="ORF">g.112506</name>
</gene>
<dbReference type="Pfam" id="PF05633">
    <property type="entry name" value="ROH1-like"/>
    <property type="match status" value="1"/>
</dbReference>